<keyword evidence="1" id="KW-1133">Transmembrane helix</keyword>
<feature type="transmembrane region" description="Helical" evidence="1">
    <location>
        <begin position="12"/>
        <end position="32"/>
    </location>
</feature>
<evidence type="ECO:0000313" key="4">
    <source>
        <dbReference type="Proteomes" id="UP001330434"/>
    </source>
</evidence>
<evidence type="ECO:0000256" key="1">
    <source>
        <dbReference type="SAM" id="Phobius"/>
    </source>
</evidence>
<dbReference type="InterPro" id="IPR051599">
    <property type="entry name" value="Cell_Envelope_Assoc"/>
</dbReference>
<proteinExistence type="predicted"/>
<dbReference type="Pfam" id="PF02698">
    <property type="entry name" value="DUF218"/>
    <property type="match status" value="1"/>
</dbReference>
<evidence type="ECO:0000313" key="3">
    <source>
        <dbReference type="EMBL" id="WVX66744.1"/>
    </source>
</evidence>
<gene>
    <name evidence="3" type="ORF">Bealeia1_00929</name>
</gene>
<reference evidence="3 4" key="1">
    <citation type="journal article" date="2024" name="Environ. Microbiol.">
        <title>Novel evolutionary insights on the interactions of the Holosporales (Alphaproteobacteria) with eukaryotic hosts from comparative genomics.</title>
        <authorList>
            <person name="Giovannini M."/>
            <person name="Petroni G."/>
            <person name="Castelli M."/>
        </authorList>
    </citation>
    <scope>NUCLEOTIDE SEQUENCE [LARGE SCALE GENOMIC DNA]</scope>
    <source>
        <strain evidence="3 4">US_Bl 15I1</strain>
    </source>
</reference>
<organism evidence="3 4">
    <name type="scientific">Candidatus Bealeia paramacronuclearis</name>
    <dbReference type="NCBI Taxonomy" id="1921001"/>
    <lineage>
        <taxon>Bacteria</taxon>
        <taxon>Pseudomonadati</taxon>
        <taxon>Pseudomonadota</taxon>
        <taxon>Alphaproteobacteria</taxon>
        <taxon>Holosporales</taxon>
        <taxon>Holosporaceae</taxon>
        <taxon>Candidatus Bealeia</taxon>
    </lineage>
</organism>
<dbReference type="PANTHER" id="PTHR30336">
    <property type="entry name" value="INNER MEMBRANE PROTEIN, PROBABLE PERMEASE"/>
    <property type="match status" value="1"/>
</dbReference>
<keyword evidence="4" id="KW-1185">Reference proteome</keyword>
<keyword evidence="1" id="KW-0472">Membrane</keyword>
<dbReference type="Gene3D" id="3.40.50.620">
    <property type="entry name" value="HUPs"/>
    <property type="match status" value="1"/>
</dbReference>
<dbReference type="PANTHER" id="PTHR30336:SF4">
    <property type="entry name" value="ENVELOPE BIOGENESIS FACTOR ELYC"/>
    <property type="match status" value="1"/>
</dbReference>
<sequence>MESFTRSIGWLFINIDTLLLSFIVFGFILLLCKTKRWGKRFFLTGLLGLFFCAIMPLGIWMLVELENRFPQPQTLPANTVGIIVLGGSFDFMTMEGRQMPAYNLAGGRFLEFIAFTKKYPHLKRVFSGGGRDLPTIHGQKMGEADIAKMIFSDLGYDTQGMIFEGTSRTTLENATKTKEIVQPKPGEKWVLMTSAFHLPRAVGLFRKAGFDVLPYPVDYHTSGQYDPLFFLGLRDGLLSLHYATREWLSLIQNYLYGRSDEIFPGIN</sequence>
<feature type="domain" description="DUF218" evidence="2">
    <location>
        <begin position="82"/>
        <end position="248"/>
    </location>
</feature>
<dbReference type="Proteomes" id="UP001330434">
    <property type="component" value="Chromosome"/>
</dbReference>
<dbReference type="InterPro" id="IPR003848">
    <property type="entry name" value="DUF218"/>
</dbReference>
<dbReference type="InterPro" id="IPR014729">
    <property type="entry name" value="Rossmann-like_a/b/a_fold"/>
</dbReference>
<evidence type="ECO:0000259" key="2">
    <source>
        <dbReference type="Pfam" id="PF02698"/>
    </source>
</evidence>
<keyword evidence="1" id="KW-0812">Transmembrane</keyword>
<name>A0ABZ2C2R8_9PROT</name>
<dbReference type="RefSeq" id="WP_338453740.1">
    <property type="nucleotide sequence ID" value="NZ_CP133270.1"/>
</dbReference>
<dbReference type="EMBL" id="CP133270">
    <property type="protein sequence ID" value="WVX66744.1"/>
    <property type="molecule type" value="Genomic_DNA"/>
</dbReference>
<accession>A0ABZ2C2R8</accession>
<dbReference type="CDD" id="cd06259">
    <property type="entry name" value="YdcF-like"/>
    <property type="match status" value="1"/>
</dbReference>
<protein>
    <submittedName>
        <fullName evidence="3">YdcF family protein</fullName>
    </submittedName>
</protein>
<feature type="transmembrane region" description="Helical" evidence="1">
    <location>
        <begin position="41"/>
        <end position="63"/>
    </location>
</feature>